<dbReference type="AlphaFoldDB" id="A0A0F9CQ67"/>
<name>A0A0F9CQ67_9ZZZZ</name>
<protein>
    <submittedName>
        <fullName evidence="1">Uncharacterized protein</fullName>
    </submittedName>
</protein>
<feature type="non-terminal residue" evidence="1">
    <location>
        <position position="113"/>
    </location>
</feature>
<reference evidence="1" key="1">
    <citation type="journal article" date="2015" name="Nature">
        <title>Complex archaea that bridge the gap between prokaryotes and eukaryotes.</title>
        <authorList>
            <person name="Spang A."/>
            <person name="Saw J.H."/>
            <person name="Jorgensen S.L."/>
            <person name="Zaremba-Niedzwiedzka K."/>
            <person name="Martijn J."/>
            <person name="Lind A.E."/>
            <person name="van Eijk R."/>
            <person name="Schleper C."/>
            <person name="Guy L."/>
            <person name="Ettema T.J."/>
        </authorList>
    </citation>
    <scope>NUCLEOTIDE SEQUENCE</scope>
</reference>
<evidence type="ECO:0000313" key="1">
    <source>
        <dbReference type="EMBL" id="KKL28567.1"/>
    </source>
</evidence>
<gene>
    <name evidence="1" type="ORF">LCGC14_2373870</name>
</gene>
<proteinExistence type="predicted"/>
<accession>A0A0F9CQ67</accession>
<dbReference type="EMBL" id="LAZR01035050">
    <property type="protein sequence ID" value="KKL28567.1"/>
    <property type="molecule type" value="Genomic_DNA"/>
</dbReference>
<organism evidence="1">
    <name type="scientific">marine sediment metagenome</name>
    <dbReference type="NCBI Taxonomy" id="412755"/>
    <lineage>
        <taxon>unclassified sequences</taxon>
        <taxon>metagenomes</taxon>
        <taxon>ecological metagenomes</taxon>
    </lineage>
</organism>
<comment type="caution">
    <text evidence="1">The sequence shown here is derived from an EMBL/GenBank/DDBJ whole genome shotgun (WGS) entry which is preliminary data.</text>
</comment>
<sequence length="113" mass="13248">MDYKKILEDFSLTKFPVALGGCRKEGNNFGCCEYNITVFDAKNEKDRIIEVGNEFVKIHHGSLEESRHEILVQYENLEILNDEQWELRIFLSKIKEKKEKIFKAYAKSCLIDA</sequence>